<dbReference type="PANTHER" id="PTHR43963:SF6">
    <property type="entry name" value="CHAIN DEHYDROGENASE FAMILY PROTEIN, PUTATIVE (AFU_ORTHOLOGUE AFUA_3G15350)-RELATED"/>
    <property type="match status" value="1"/>
</dbReference>
<gene>
    <name evidence="4" type="ORF">D0859_01529</name>
</gene>
<evidence type="ECO:0000256" key="2">
    <source>
        <dbReference type="ARBA" id="ARBA00022857"/>
    </source>
</evidence>
<evidence type="ECO:0008006" key="6">
    <source>
        <dbReference type="Google" id="ProtNLM"/>
    </source>
</evidence>
<dbReference type="AlphaFoldDB" id="A0A3M7J926"/>
<keyword evidence="3" id="KW-0560">Oxidoreductase</keyword>
<dbReference type="Gene3D" id="3.40.50.720">
    <property type="entry name" value="NAD(P)-binding Rossmann-like Domain"/>
    <property type="match status" value="1"/>
</dbReference>
<dbReference type="EMBL" id="QWIT01000025">
    <property type="protein sequence ID" value="RMZ34297.1"/>
    <property type="molecule type" value="Genomic_DNA"/>
</dbReference>
<organism evidence="4 5">
    <name type="scientific">Hortaea werneckii</name>
    <name type="common">Black yeast</name>
    <name type="synonym">Cladosporium werneckii</name>
    <dbReference type="NCBI Taxonomy" id="91943"/>
    <lineage>
        <taxon>Eukaryota</taxon>
        <taxon>Fungi</taxon>
        <taxon>Dikarya</taxon>
        <taxon>Ascomycota</taxon>
        <taxon>Pezizomycotina</taxon>
        <taxon>Dothideomycetes</taxon>
        <taxon>Dothideomycetidae</taxon>
        <taxon>Mycosphaerellales</taxon>
        <taxon>Teratosphaeriaceae</taxon>
        <taxon>Hortaea</taxon>
    </lineage>
</organism>
<dbReference type="GO" id="GO:0016491">
    <property type="term" value="F:oxidoreductase activity"/>
    <property type="evidence" value="ECO:0007669"/>
    <property type="project" value="UniProtKB-KW"/>
</dbReference>
<comment type="similarity">
    <text evidence="1">Belongs to the short-chain dehydrogenases/reductases (SDR) family.</text>
</comment>
<reference evidence="4 5" key="1">
    <citation type="journal article" date="2018" name="BMC Genomics">
        <title>Genomic evidence for intraspecific hybridization in a clonal and extremely halotolerant yeast.</title>
        <authorList>
            <person name="Gostincar C."/>
            <person name="Stajich J.E."/>
            <person name="Zupancic J."/>
            <person name="Zalar P."/>
            <person name="Gunde-Cimerman N."/>
        </authorList>
    </citation>
    <scope>NUCLEOTIDE SEQUENCE [LARGE SCALE GENOMIC DNA]</scope>
    <source>
        <strain evidence="4 5">EXF-120</strain>
    </source>
</reference>
<evidence type="ECO:0000256" key="1">
    <source>
        <dbReference type="ARBA" id="ARBA00006484"/>
    </source>
</evidence>
<comment type="caution">
    <text evidence="4">The sequence shown here is derived from an EMBL/GenBank/DDBJ whole genome shotgun (WGS) entry which is preliminary data.</text>
</comment>
<protein>
    <recommendedName>
        <fullName evidence="6">NAD(P)-binding protein</fullName>
    </recommendedName>
</protein>
<name>A0A3M7J926_HORWE</name>
<dbReference type="InterPro" id="IPR036291">
    <property type="entry name" value="NAD(P)-bd_dom_sf"/>
</dbReference>
<evidence type="ECO:0000313" key="5">
    <source>
        <dbReference type="Proteomes" id="UP000281677"/>
    </source>
</evidence>
<dbReference type="Proteomes" id="UP000281677">
    <property type="component" value="Unassembled WGS sequence"/>
</dbReference>
<accession>A0A3M7J926</accession>
<keyword evidence="2" id="KW-0521">NADP</keyword>
<sequence length="271" mass="29027">MPTDKLITLVTGSNQGIGYHAAAQIAASGQHYVLVGARDQIKGQRAVDALVSEGVRREYIEAIQIDVDSDASISTAAKDVEGKFGRLDVLILNAGIFTAPGSVRDQYAGVYNTNVFGAAATTEIFLPLLRKSTLPGGKKILFVSSGLSSLSMASAPDSVVPAHIHSVYRSSKTAENMVMAGFATLLKEEGFLVGAICPGFCATNLNGYEGPKKAEDGARAIVRAVTEEGLREAVHGKLWHQKEEVFGLVWEEGTYDCMWVETIDNPWNSAY</sequence>
<dbReference type="Pfam" id="PF00106">
    <property type="entry name" value="adh_short"/>
    <property type="match status" value="1"/>
</dbReference>
<dbReference type="OrthoDB" id="191139at2759"/>
<evidence type="ECO:0000313" key="4">
    <source>
        <dbReference type="EMBL" id="RMZ34297.1"/>
    </source>
</evidence>
<evidence type="ECO:0000256" key="3">
    <source>
        <dbReference type="ARBA" id="ARBA00023002"/>
    </source>
</evidence>
<dbReference type="PRINTS" id="PR00081">
    <property type="entry name" value="GDHRDH"/>
</dbReference>
<dbReference type="SUPFAM" id="SSF51735">
    <property type="entry name" value="NAD(P)-binding Rossmann-fold domains"/>
    <property type="match status" value="1"/>
</dbReference>
<dbReference type="InterPro" id="IPR002347">
    <property type="entry name" value="SDR_fam"/>
</dbReference>
<proteinExistence type="inferred from homology"/>
<dbReference type="VEuPathDB" id="FungiDB:BTJ68_07871"/>
<dbReference type="PANTHER" id="PTHR43963">
    <property type="entry name" value="CARBONYL REDUCTASE 1-RELATED"/>
    <property type="match status" value="1"/>
</dbReference>